<organism evidence="8 10">
    <name type="scientific">Fundicoccus ignavus</name>
    <dbReference type="NCBI Taxonomy" id="2664442"/>
    <lineage>
        <taxon>Bacteria</taxon>
        <taxon>Bacillati</taxon>
        <taxon>Bacillota</taxon>
        <taxon>Bacilli</taxon>
        <taxon>Lactobacillales</taxon>
        <taxon>Aerococcaceae</taxon>
        <taxon>Fundicoccus</taxon>
    </lineage>
</organism>
<keyword evidence="4 6" id="KW-0378">Hydrolase</keyword>
<comment type="caution">
    <text evidence="8">The sequence shown here is derived from an EMBL/GenBank/DDBJ whole genome shotgun (WGS) entry which is preliminary data.</text>
</comment>
<gene>
    <name evidence="6 8" type="primary">xseB</name>
    <name evidence="9" type="ORF">GF867_11340</name>
    <name evidence="8" type="ORF">GIY09_04775</name>
    <name evidence="7" type="ORF">GIY11_07555</name>
</gene>
<evidence type="ECO:0000313" key="11">
    <source>
        <dbReference type="Proteomes" id="UP000440066"/>
    </source>
</evidence>
<dbReference type="EC" id="3.1.11.6" evidence="6"/>
<dbReference type="InterPro" id="IPR037004">
    <property type="entry name" value="Exonuc_VII_ssu_sf"/>
</dbReference>
<evidence type="ECO:0000256" key="6">
    <source>
        <dbReference type="HAMAP-Rule" id="MF_00337"/>
    </source>
</evidence>
<dbReference type="Pfam" id="PF02609">
    <property type="entry name" value="Exonuc_VII_S"/>
    <property type="match status" value="1"/>
</dbReference>
<dbReference type="GO" id="GO:0009318">
    <property type="term" value="C:exodeoxyribonuclease VII complex"/>
    <property type="evidence" value="ECO:0007669"/>
    <property type="project" value="UniProtKB-UniRule"/>
</dbReference>
<name>A0A6I2GIT3_9LACT</name>
<reference evidence="10 12" key="2">
    <citation type="submission" date="2019-11" db="EMBL/GenBank/DDBJ databases">
        <title>Characterisation of Fundicoccus ignavus gen. nov. sp. nov., a novel genus of the family Aerococcaceae isolated from bulk tank milk.</title>
        <authorList>
            <person name="Siebert A."/>
            <person name="Huptas C."/>
            <person name="Wenning M."/>
            <person name="Scherer S."/>
            <person name="Doll E.V."/>
        </authorList>
    </citation>
    <scope>NUCLEOTIDE SEQUENCE [LARGE SCALE GENOMIC DNA]</scope>
    <source>
        <strain evidence="7 12">DSM 109653</strain>
        <strain evidence="8 10">WS4759</strain>
    </source>
</reference>
<dbReference type="PANTHER" id="PTHR34137:SF1">
    <property type="entry name" value="EXODEOXYRIBONUCLEASE 7 SMALL SUBUNIT"/>
    <property type="match status" value="1"/>
</dbReference>
<evidence type="ECO:0000313" key="7">
    <source>
        <dbReference type="EMBL" id="MRI81873.1"/>
    </source>
</evidence>
<dbReference type="NCBIfam" id="TIGR01280">
    <property type="entry name" value="xseB"/>
    <property type="match status" value="1"/>
</dbReference>
<dbReference type="EMBL" id="WJQR01000006">
    <property type="protein sequence ID" value="MRI81873.1"/>
    <property type="molecule type" value="Genomic_DNA"/>
</dbReference>
<dbReference type="PANTHER" id="PTHR34137">
    <property type="entry name" value="EXODEOXYRIBONUCLEASE 7 SMALL SUBUNIT"/>
    <property type="match status" value="1"/>
</dbReference>
<dbReference type="Proteomes" id="UP000469870">
    <property type="component" value="Unassembled WGS sequence"/>
</dbReference>
<evidence type="ECO:0000256" key="4">
    <source>
        <dbReference type="ARBA" id="ARBA00022801"/>
    </source>
</evidence>
<dbReference type="AlphaFoldDB" id="A0A6I2GIT3"/>
<dbReference type="HAMAP" id="MF_00337">
    <property type="entry name" value="Exonuc_7_S"/>
    <property type="match status" value="1"/>
</dbReference>
<comment type="subunit">
    <text evidence="6">Heterooligomer composed of large and small subunits.</text>
</comment>
<reference evidence="9 11" key="1">
    <citation type="submission" date="2019-11" db="EMBL/GenBank/DDBJ databases">
        <title>Characterisation of Fundicoccus ignavus gen. nov. sp. nov., a novel genus of the family Aerococcaceae from bulk tank milk.</title>
        <authorList>
            <person name="Siebert A."/>
            <person name="Huptas C."/>
            <person name="Wenning M."/>
            <person name="Scherer S."/>
            <person name="Doll E.V."/>
        </authorList>
    </citation>
    <scope>NUCLEOTIDE SEQUENCE [LARGE SCALE GENOMIC DNA]</scope>
    <source>
        <strain evidence="9 11">DSM 109652</strain>
    </source>
</reference>
<dbReference type="InterPro" id="IPR003761">
    <property type="entry name" value="Exonuc_VII_S"/>
</dbReference>
<evidence type="ECO:0000313" key="10">
    <source>
        <dbReference type="Proteomes" id="UP000430975"/>
    </source>
</evidence>
<keyword evidence="3 6" id="KW-0540">Nuclease</keyword>
<evidence type="ECO:0000256" key="2">
    <source>
        <dbReference type="ARBA" id="ARBA00022490"/>
    </source>
</evidence>
<protein>
    <recommendedName>
        <fullName evidence="6">Exodeoxyribonuclease 7 small subunit</fullName>
        <ecNumber evidence="6">3.1.11.6</ecNumber>
    </recommendedName>
    <alternativeName>
        <fullName evidence="6">Exodeoxyribonuclease VII small subunit</fullName>
        <shortName evidence="6">Exonuclease VII small subunit</shortName>
    </alternativeName>
</protein>
<evidence type="ECO:0000256" key="3">
    <source>
        <dbReference type="ARBA" id="ARBA00022722"/>
    </source>
</evidence>
<accession>A0A6I2GIT3</accession>
<dbReference type="Proteomes" id="UP000440066">
    <property type="component" value="Unassembled WGS sequence"/>
</dbReference>
<dbReference type="GO" id="GO:0006308">
    <property type="term" value="P:DNA catabolic process"/>
    <property type="evidence" value="ECO:0007669"/>
    <property type="project" value="UniProtKB-UniRule"/>
</dbReference>
<dbReference type="Gene3D" id="1.10.287.1040">
    <property type="entry name" value="Exonuclease VII, small subunit"/>
    <property type="match status" value="1"/>
</dbReference>
<evidence type="ECO:0000313" key="9">
    <source>
        <dbReference type="EMBL" id="MRJ48158.1"/>
    </source>
</evidence>
<proteinExistence type="inferred from homology"/>
<comment type="subcellular location">
    <subcellularLocation>
        <location evidence="6">Cytoplasm</location>
    </subcellularLocation>
</comment>
<dbReference type="GO" id="GO:0008855">
    <property type="term" value="F:exodeoxyribonuclease VII activity"/>
    <property type="evidence" value="ECO:0007669"/>
    <property type="project" value="UniProtKB-UniRule"/>
</dbReference>
<dbReference type="EMBL" id="WJQT01000021">
    <property type="protein sequence ID" value="MRJ48158.1"/>
    <property type="molecule type" value="Genomic_DNA"/>
</dbReference>
<dbReference type="EMBL" id="WJQS01000003">
    <property type="protein sequence ID" value="MRI85189.1"/>
    <property type="molecule type" value="Genomic_DNA"/>
</dbReference>
<evidence type="ECO:0000256" key="1">
    <source>
        <dbReference type="ARBA" id="ARBA00009998"/>
    </source>
</evidence>
<sequence>MAVKKTDKPASFEVAIEQLEQIVQQLEKGELPLADALTAFKDGVELSQFCQKTLVEAEQTVAKMMTETGEVPLDEVKA</sequence>
<evidence type="ECO:0000313" key="12">
    <source>
        <dbReference type="Proteomes" id="UP000469870"/>
    </source>
</evidence>
<keyword evidence="2 6" id="KW-0963">Cytoplasm</keyword>
<comment type="function">
    <text evidence="6">Bidirectionally degrades single-stranded DNA into large acid-insoluble oligonucleotides, which are then degraded further into small acid-soluble oligonucleotides.</text>
</comment>
<comment type="similarity">
    <text evidence="1 6">Belongs to the XseB family.</text>
</comment>
<keyword evidence="5 6" id="KW-0269">Exonuclease</keyword>
<dbReference type="GO" id="GO:0005829">
    <property type="term" value="C:cytosol"/>
    <property type="evidence" value="ECO:0007669"/>
    <property type="project" value="TreeGrafter"/>
</dbReference>
<evidence type="ECO:0000313" key="8">
    <source>
        <dbReference type="EMBL" id="MRI85189.1"/>
    </source>
</evidence>
<keyword evidence="10" id="KW-1185">Reference proteome</keyword>
<comment type="catalytic activity">
    <reaction evidence="6">
        <text>Exonucleolytic cleavage in either 5'- to 3'- or 3'- to 5'-direction to yield nucleoside 5'-phosphates.</text>
        <dbReference type="EC" id="3.1.11.6"/>
    </reaction>
</comment>
<dbReference type="RefSeq" id="WP_153833212.1">
    <property type="nucleotide sequence ID" value="NZ_WJQR01000006.1"/>
</dbReference>
<dbReference type="Proteomes" id="UP000430975">
    <property type="component" value="Unassembled WGS sequence"/>
</dbReference>
<dbReference type="PIRSF" id="PIRSF006488">
    <property type="entry name" value="Exonuc_VII_S"/>
    <property type="match status" value="1"/>
</dbReference>
<dbReference type="SUPFAM" id="SSF116842">
    <property type="entry name" value="XseB-like"/>
    <property type="match status" value="1"/>
</dbReference>
<evidence type="ECO:0000256" key="5">
    <source>
        <dbReference type="ARBA" id="ARBA00022839"/>
    </source>
</evidence>